<accession>A0A9P4K725</accession>
<dbReference type="Proteomes" id="UP000800093">
    <property type="component" value="Unassembled WGS sequence"/>
</dbReference>
<proteinExistence type="predicted"/>
<name>A0A9P4K725_9PLEO</name>
<evidence type="ECO:0000313" key="3">
    <source>
        <dbReference type="Proteomes" id="UP000800093"/>
    </source>
</evidence>
<sequence length="187" mass="20098">MEDACFCPGIRVHRRGNPQCVVHSYCTAMCGMVGLLLRQAGHYKLRPEQKDDAAVKYSGITLASLGHLNVVPTSCYKAGVVSILQHVQCLLGSISETDSAEEGGVIRTPEDEDILIGEWSARGSFRAVWQNGRRVTGWAGGGGGGNAASVAKDSLFDKGRKKKLGCKTENDIHVEPEDAGLKREKEG</sequence>
<evidence type="ECO:0000256" key="1">
    <source>
        <dbReference type="SAM" id="MobiDB-lite"/>
    </source>
</evidence>
<evidence type="ECO:0000313" key="2">
    <source>
        <dbReference type="EMBL" id="KAF2262986.1"/>
    </source>
</evidence>
<protein>
    <submittedName>
        <fullName evidence="2">Uncharacterized protein</fullName>
    </submittedName>
</protein>
<feature type="region of interest" description="Disordered" evidence="1">
    <location>
        <begin position="167"/>
        <end position="187"/>
    </location>
</feature>
<dbReference type="EMBL" id="ML986633">
    <property type="protein sequence ID" value="KAF2262986.1"/>
    <property type="molecule type" value="Genomic_DNA"/>
</dbReference>
<organism evidence="2 3">
    <name type="scientific">Lojkania enalia</name>
    <dbReference type="NCBI Taxonomy" id="147567"/>
    <lineage>
        <taxon>Eukaryota</taxon>
        <taxon>Fungi</taxon>
        <taxon>Dikarya</taxon>
        <taxon>Ascomycota</taxon>
        <taxon>Pezizomycotina</taxon>
        <taxon>Dothideomycetes</taxon>
        <taxon>Pleosporomycetidae</taxon>
        <taxon>Pleosporales</taxon>
        <taxon>Pleosporales incertae sedis</taxon>
        <taxon>Lojkania</taxon>
    </lineage>
</organism>
<comment type="caution">
    <text evidence="2">The sequence shown here is derived from an EMBL/GenBank/DDBJ whole genome shotgun (WGS) entry which is preliminary data.</text>
</comment>
<keyword evidence="3" id="KW-1185">Reference proteome</keyword>
<gene>
    <name evidence="2" type="ORF">CC78DRAFT_293658</name>
</gene>
<reference evidence="3" key="1">
    <citation type="journal article" date="2020" name="Stud. Mycol.">
        <title>101 Dothideomycetes genomes: A test case for predicting lifestyles and emergence of pathogens.</title>
        <authorList>
            <person name="Haridas S."/>
            <person name="Albert R."/>
            <person name="Binder M."/>
            <person name="Bloem J."/>
            <person name="LaButti K."/>
            <person name="Salamov A."/>
            <person name="Andreopoulos B."/>
            <person name="Baker S."/>
            <person name="Barry K."/>
            <person name="Bills G."/>
            <person name="Bluhm B."/>
            <person name="Cannon C."/>
            <person name="Castanera R."/>
            <person name="Culley D."/>
            <person name="Daum C."/>
            <person name="Ezra D."/>
            <person name="Gonzalez J."/>
            <person name="Henrissat B."/>
            <person name="Kuo A."/>
            <person name="Liang C."/>
            <person name="Lipzen A."/>
            <person name="Lutzoni F."/>
            <person name="Magnuson J."/>
            <person name="Mondo S."/>
            <person name="Nolan M."/>
            <person name="Ohm R."/>
            <person name="Pangilinan J."/>
            <person name="Park H.-J."/>
            <person name="Ramirez L."/>
            <person name="Alfaro M."/>
            <person name="Sun H."/>
            <person name="Tritt A."/>
            <person name="Yoshinaga Y."/>
            <person name="Zwiers L.-H."/>
            <person name="Turgeon B."/>
            <person name="Goodwin S."/>
            <person name="Spatafora J."/>
            <person name="Crous P."/>
            <person name="Grigoriev I."/>
        </authorList>
    </citation>
    <scope>NUCLEOTIDE SEQUENCE [LARGE SCALE GENOMIC DNA]</scope>
    <source>
        <strain evidence="3">CBS 304.66</strain>
    </source>
</reference>
<dbReference type="AlphaFoldDB" id="A0A9P4K725"/>